<dbReference type="GO" id="GO:0045211">
    <property type="term" value="C:postsynaptic membrane"/>
    <property type="evidence" value="ECO:0007669"/>
    <property type="project" value="TreeGrafter"/>
</dbReference>
<dbReference type="GO" id="GO:0043197">
    <property type="term" value="C:dendritic spine"/>
    <property type="evidence" value="ECO:0007669"/>
    <property type="project" value="TreeGrafter"/>
</dbReference>
<dbReference type="STRING" id="137246.A0A401RP01"/>
<comment type="caution">
    <text evidence="2">The sequence shown here is derived from an EMBL/GenBank/DDBJ whole genome shotgun (WGS) entry which is preliminary data.</text>
</comment>
<evidence type="ECO:0000313" key="2">
    <source>
        <dbReference type="EMBL" id="GCC19895.1"/>
    </source>
</evidence>
<dbReference type="PANTHER" id="PTHR24135">
    <property type="entry name" value="SH3 AND MULTIPLE ANKYRIN REPEAT DOMAINS PROTEIN"/>
    <property type="match status" value="1"/>
</dbReference>
<feature type="region of interest" description="Disordered" evidence="1">
    <location>
        <begin position="19"/>
        <end position="38"/>
    </location>
</feature>
<dbReference type="Gene3D" id="2.30.30.40">
    <property type="entry name" value="SH3 Domains"/>
    <property type="match status" value="1"/>
</dbReference>
<dbReference type="OMA" id="HSCIMTQ"/>
<reference evidence="2 3" key="1">
    <citation type="journal article" date="2018" name="Nat. Ecol. Evol.">
        <title>Shark genomes provide insights into elasmobranch evolution and the origin of vertebrates.</title>
        <authorList>
            <person name="Hara Y"/>
            <person name="Yamaguchi K"/>
            <person name="Onimaru K"/>
            <person name="Kadota M"/>
            <person name="Koyanagi M"/>
            <person name="Keeley SD"/>
            <person name="Tatsumi K"/>
            <person name="Tanaka K"/>
            <person name="Motone F"/>
            <person name="Kageyama Y"/>
            <person name="Nozu R"/>
            <person name="Adachi N"/>
            <person name="Nishimura O"/>
            <person name="Nakagawa R"/>
            <person name="Tanegashima C"/>
            <person name="Kiyatake I"/>
            <person name="Matsumoto R"/>
            <person name="Murakumo K"/>
            <person name="Nishida K"/>
            <person name="Terakita A"/>
            <person name="Kuratani S"/>
            <person name="Sato K"/>
            <person name="Hyodo S Kuraku.S."/>
        </authorList>
    </citation>
    <scope>NUCLEOTIDE SEQUENCE [LARGE SCALE GENOMIC DNA]</scope>
</reference>
<dbReference type="PANTHER" id="PTHR24135:SF17">
    <property type="entry name" value="SH3 AND MULTIPLE ANKYRIN REPEAT DOMAINS PROTEIN 2"/>
    <property type="match status" value="1"/>
</dbReference>
<dbReference type="AlphaFoldDB" id="A0A401RP01"/>
<accession>A0A401RP01</accession>
<evidence type="ECO:0000313" key="3">
    <source>
        <dbReference type="Proteomes" id="UP000287033"/>
    </source>
</evidence>
<dbReference type="GO" id="GO:0030160">
    <property type="term" value="F:synaptic receptor adaptor activity"/>
    <property type="evidence" value="ECO:0007669"/>
    <property type="project" value="TreeGrafter"/>
</dbReference>
<sequence>MKSLLNALKLEVPFREAPTYSNRRRGPQSTLSAPRVLLRSNSDNNLNVNEIPDWTGNTSATSHRSLSSQRLQQMQNNPNGTVNSGSQSRSPSLNRIGEDCQRPQHRQISPAVIKETVFGLENQGPKRKLYSAVPGRQFIVLRSYQPQGDGEIPLNKGDRVKGQCSLHSCIMTQ</sequence>
<dbReference type="OrthoDB" id="445896at2759"/>
<name>A0A401RP01_CHIPU</name>
<feature type="compositionally biased region" description="Low complexity" evidence="1">
    <location>
        <begin position="64"/>
        <end position="73"/>
    </location>
</feature>
<dbReference type="InterPro" id="IPR051569">
    <property type="entry name" value="SHANK"/>
</dbReference>
<dbReference type="InterPro" id="IPR036028">
    <property type="entry name" value="SH3-like_dom_sf"/>
</dbReference>
<gene>
    <name evidence="2" type="ORF">chiPu_0018604</name>
</gene>
<dbReference type="EMBL" id="BEZZ01001625">
    <property type="protein sequence ID" value="GCC19895.1"/>
    <property type="molecule type" value="Genomic_DNA"/>
</dbReference>
<dbReference type="SUPFAM" id="SSF50044">
    <property type="entry name" value="SH3-domain"/>
    <property type="match status" value="1"/>
</dbReference>
<organism evidence="2 3">
    <name type="scientific">Chiloscyllium punctatum</name>
    <name type="common">Brownbanded bambooshark</name>
    <name type="synonym">Hemiscyllium punctatum</name>
    <dbReference type="NCBI Taxonomy" id="137246"/>
    <lineage>
        <taxon>Eukaryota</taxon>
        <taxon>Metazoa</taxon>
        <taxon>Chordata</taxon>
        <taxon>Craniata</taxon>
        <taxon>Vertebrata</taxon>
        <taxon>Chondrichthyes</taxon>
        <taxon>Elasmobranchii</taxon>
        <taxon>Galeomorphii</taxon>
        <taxon>Galeoidea</taxon>
        <taxon>Orectolobiformes</taxon>
        <taxon>Hemiscylliidae</taxon>
        <taxon>Chiloscyllium</taxon>
    </lineage>
</organism>
<keyword evidence="3" id="KW-1185">Reference proteome</keyword>
<dbReference type="GO" id="GO:0035255">
    <property type="term" value="F:ionotropic glutamate receptor binding"/>
    <property type="evidence" value="ECO:0007669"/>
    <property type="project" value="TreeGrafter"/>
</dbReference>
<proteinExistence type="predicted"/>
<feature type="compositionally biased region" description="Polar residues" evidence="1">
    <location>
        <begin position="74"/>
        <end position="93"/>
    </location>
</feature>
<protein>
    <recommendedName>
        <fullName evidence="4">SH3 domain-containing protein</fullName>
    </recommendedName>
</protein>
<dbReference type="Proteomes" id="UP000287033">
    <property type="component" value="Unassembled WGS sequence"/>
</dbReference>
<evidence type="ECO:0008006" key="4">
    <source>
        <dbReference type="Google" id="ProtNLM"/>
    </source>
</evidence>
<evidence type="ECO:0000256" key="1">
    <source>
        <dbReference type="SAM" id="MobiDB-lite"/>
    </source>
</evidence>
<dbReference type="GO" id="GO:0014069">
    <property type="term" value="C:postsynaptic density"/>
    <property type="evidence" value="ECO:0007669"/>
    <property type="project" value="TreeGrafter"/>
</dbReference>
<feature type="region of interest" description="Disordered" evidence="1">
    <location>
        <begin position="43"/>
        <end position="103"/>
    </location>
</feature>